<keyword evidence="6" id="KW-1185">Reference proteome</keyword>
<dbReference type="PROSITE" id="PS52004">
    <property type="entry name" value="KS3_2"/>
    <property type="match status" value="1"/>
</dbReference>
<comment type="similarity">
    <text evidence="1 3">Belongs to the thiolase-like superfamily. Beta-ketoacyl-ACP synthases family.</text>
</comment>
<evidence type="ECO:0000259" key="4">
    <source>
        <dbReference type="PROSITE" id="PS52004"/>
    </source>
</evidence>
<dbReference type="PANTHER" id="PTHR11712">
    <property type="entry name" value="POLYKETIDE SYNTHASE-RELATED"/>
    <property type="match status" value="1"/>
</dbReference>
<evidence type="ECO:0000256" key="2">
    <source>
        <dbReference type="ARBA" id="ARBA00022679"/>
    </source>
</evidence>
<dbReference type="InterPro" id="IPR018201">
    <property type="entry name" value="Ketoacyl_synth_AS"/>
</dbReference>
<dbReference type="SMART" id="SM00825">
    <property type="entry name" value="PKS_KS"/>
    <property type="match status" value="1"/>
</dbReference>
<dbReference type="CDD" id="cd00834">
    <property type="entry name" value="KAS_I_II"/>
    <property type="match status" value="1"/>
</dbReference>
<dbReference type="PROSITE" id="PS00606">
    <property type="entry name" value="KS3_1"/>
    <property type="match status" value="1"/>
</dbReference>
<evidence type="ECO:0000313" key="5">
    <source>
        <dbReference type="EMBL" id="GAA1954439.1"/>
    </source>
</evidence>
<comment type="caution">
    <text evidence="5">The sequence shown here is derived from an EMBL/GenBank/DDBJ whole genome shotgun (WGS) entry which is preliminary data.</text>
</comment>
<dbReference type="Gene3D" id="3.40.47.10">
    <property type="match status" value="2"/>
</dbReference>
<dbReference type="InterPro" id="IPR014030">
    <property type="entry name" value="Ketoacyl_synth_N"/>
</dbReference>
<organism evidence="5 6">
    <name type="scientific">Amycolatopsis minnesotensis</name>
    <dbReference type="NCBI Taxonomy" id="337894"/>
    <lineage>
        <taxon>Bacteria</taxon>
        <taxon>Bacillati</taxon>
        <taxon>Actinomycetota</taxon>
        <taxon>Actinomycetes</taxon>
        <taxon>Pseudonocardiales</taxon>
        <taxon>Pseudonocardiaceae</taxon>
        <taxon>Amycolatopsis</taxon>
    </lineage>
</organism>
<dbReference type="InterPro" id="IPR000794">
    <property type="entry name" value="Beta-ketoacyl_synthase"/>
</dbReference>
<sequence length="405" mass="41932">MAETCSRVVVTGLGPVSSIGIGPAAFATGLREGASGISPITSFDASGFPSKQAGEVPDFRPERWLRRIDPEGWGRSGQFAAVAARVAVEHGGLDLDRVDPERAHAVLGTTSGESRVLESLTVQFGMDAPDTMDPRLLAQLPAARLAHAVSEELGLAGESVTLATACSASNYALGYAYDLLTTGAADVVFAGGADSVCQWAHAGFHRLGALTMDACSPFDRHRSGILTAEGGAVLLLETYEHAAARGATMLAEVLGYGANCDANHPVAPDQRSVAECMRIAHRNADVKPSDVDYICAHGTGTPTNDAAEAAAIFEVFGHRPPATSSIKSMIGHSMGAASGFGAIACTLAITEGFLPPTVNWSTPDLAFADLDPVPNVARPARVRVVQNNGFAFGGNNAIVLLGALR</sequence>
<dbReference type="InterPro" id="IPR014031">
    <property type="entry name" value="Ketoacyl_synth_C"/>
</dbReference>
<dbReference type="Pfam" id="PF00109">
    <property type="entry name" value="ketoacyl-synt"/>
    <property type="match status" value="1"/>
</dbReference>
<keyword evidence="2 3" id="KW-0808">Transferase</keyword>
<dbReference type="InterPro" id="IPR020841">
    <property type="entry name" value="PKS_Beta-ketoAc_synthase_dom"/>
</dbReference>
<dbReference type="RefSeq" id="WP_344416982.1">
    <property type="nucleotide sequence ID" value="NZ_BAAANN010000008.1"/>
</dbReference>
<evidence type="ECO:0000256" key="1">
    <source>
        <dbReference type="ARBA" id="ARBA00008467"/>
    </source>
</evidence>
<evidence type="ECO:0000313" key="6">
    <source>
        <dbReference type="Proteomes" id="UP001501116"/>
    </source>
</evidence>
<gene>
    <name evidence="5" type="ORF">GCM10009754_24880</name>
</gene>
<protein>
    <submittedName>
        <fullName evidence="5">Beta-ketoacyl-[acyl-carrier-protein] synthase family protein</fullName>
    </submittedName>
</protein>
<name>A0ABP5BXN5_9PSEU</name>
<dbReference type="InterPro" id="IPR016039">
    <property type="entry name" value="Thiolase-like"/>
</dbReference>
<feature type="domain" description="Ketosynthase family 3 (KS3)" evidence="4">
    <location>
        <begin position="1"/>
        <end position="403"/>
    </location>
</feature>
<dbReference type="EMBL" id="BAAANN010000008">
    <property type="protein sequence ID" value="GAA1954439.1"/>
    <property type="molecule type" value="Genomic_DNA"/>
</dbReference>
<dbReference type="SUPFAM" id="SSF53901">
    <property type="entry name" value="Thiolase-like"/>
    <property type="match status" value="2"/>
</dbReference>
<reference evidence="6" key="1">
    <citation type="journal article" date="2019" name="Int. J. Syst. Evol. Microbiol.">
        <title>The Global Catalogue of Microorganisms (GCM) 10K type strain sequencing project: providing services to taxonomists for standard genome sequencing and annotation.</title>
        <authorList>
            <consortium name="The Broad Institute Genomics Platform"/>
            <consortium name="The Broad Institute Genome Sequencing Center for Infectious Disease"/>
            <person name="Wu L."/>
            <person name="Ma J."/>
        </authorList>
    </citation>
    <scope>NUCLEOTIDE SEQUENCE [LARGE SCALE GENOMIC DNA]</scope>
    <source>
        <strain evidence="6">JCM 14545</strain>
    </source>
</reference>
<dbReference type="Pfam" id="PF02801">
    <property type="entry name" value="Ketoacyl-synt_C"/>
    <property type="match status" value="1"/>
</dbReference>
<proteinExistence type="inferred from homology"/>
<dbReference type="Proteomes" id="UP001501116">
    <property type="component" value="Unassembled WGS sequence"/>
</dbReference>
<evidence type="ECO:0000256" key="3">
    <source>
        <dbReference type="RuleBase" id="RU003694"/>
    </source>
</evidence>
<accession>A0ABP5BXN5</accession>
<dbReference type="PANTHER" id="PTHR11712:SF336">
    <property type="entry name" value="3-OXOACYL-[ACYL-CARRIER-PROTEIN] SYNTHASE, MITOCHONDRIAL"/>
    <property type="match status" value="1"/>
</dbReference>